<dbReference type="GO" id="GO:0051560">
    <property type="term" value="P:mitochondrial calcium ion homeostasis"/>
    <property type="evidence" value="ECO:0007669"/>
    <property type="project" value="UniProtKB-UniRule"/>
</dbReference>
<dbReference type="InterPro" id="IPR006769">
    <property type="entry name" value="MCU_C"/>
</dbReference>
<dbReference type="InterPro" id="IPR039055">
    <property type="entry name" value="MCU_fam"/>
</dbReference>
<comment type="subcellular location">
    <subcellularLocation>
        <location evidence="1">Membrane</location>
        <topology evidence="1">Multi-pass membrane protein</topology>
    </subcellularLocation>
    <subcellularLocation>
        <location evidence="10">Mitochondrion inner membrane</location>
        <topology evidence="10">Multi-pass membrane protein</topology>
    </subcellularLocation>
</comment>
<feature type="transmembrane region" description="Helical" evidence="10">
    <location>
        <begin position="250"/>
        <end position="274"/>
    </location>
</feature>
<keyword evidence="7 10" id="KW-1133">Transmembrane helix</keyword>
<feature type="domain" description="Calcium uniporter protein C-terminal" evidence="11">
    <location>
        <begin position="130"/>
        <end position="334"/>
    </location>
</feature>
<evidence type="ECO:0000259" key="11">
    <source>
        <dbReference type="Pfam" id="PF04678"/>
    </source>
</evidence>
<reference evidence="13" key="1">
    <citation type="submission" date="2025-08" db="UniProtKB">
        <authorList>
            <consortium name="RefSeq"/>
        </authorList>
    </citation>
    <scope>IDENTIFICATION</scope>
</reference>
<keyword evidence="6 10" id="KW-0106">Calcium</keyword>
<feature type="transmembrane region" description="Helical" evidence="10">
    <location>
        <begin position="280"/>
        <end position="298"/>
    </location>
</feature>
<name>A0A1S3SL36_SALSA</name>
<dbReference type="GO" id="GO:0015292">
    <property type="term" value="F:uniporter activity"/>
    <property type="evidence" value="ECO:0007669"/>
    <property type="project" value="UniProtKB-UniRule"/>
</dbReference>
<comment type="similarity">
    <text evidence="2 10">Belongs to the MCU (TC 1.A.77) family.</text>
</comment>
<evidence type="ECO:0000256" key="1">
    <source>
        <dbReference type="ARBA" id="ARBA00004141"/>
    </source>
</evidence>
<dbReference type="GO" id="GO:1990246">
    <property type="term" value="C:uniplex complex"/>
    <property type="evidence" value="ECO:0007669"/>
    <property type="project" value="TreeGrafter"/>
</dbReference>
<keyword evidence="8 10" id="KW-0406">Ion transport</keyword>
<evidence type="ECO:0000256" key="3">
    <source>
        <dbReference type="ARBA" id="ARBA00022448"/>
    </source>
</evidence>
<evidence type="ECO:0000256" key="6">
    <source>
        <dbReference type="ARBA" id="ARBA00022837"/>
    </source>
</evidence>
<dbReference type="KEGG" id="sasa:106610305"/>
<evidence type="ECO:0000256" key="4">
    <source>
        <dbReference type="ARBA" id="ARBA00022568"/>
    </source>
</evidence>
<evidence type="ECO:0000256" key="5">
    <source>
        <dbReference type="ARBA" id="ARBA00022692"/>
    </source>
</evidence>
<dbReference type="PaxDb" id="8030-ENSSSAP00000044457"/>
<evidence type="ECO:0000313" key="13">
    <source>
        <dbReference type="RefSeq" id="XP_014065060.1"/>
    </source>
</evidence>
<sequence length="365" mass="42122">MASLRMVAKLRAGVVGCTEPFRYALKTTRSPVKLLHTVFKHQHSVWFSQAKSLWLQVMWRLIHPRQPQWRCPPQVVFCSTVAPSSDVVLQYKHGRPVLAVLLPSRQESCLFFLRPMLMTVGDLIHDLQREDPGVTSVSVLTKDGVRVANSTSIDSLLDKDFQLLINDAVYNIHSPEREASSVSSEHVVDVEDMKHMVQLLHTALHLPDHHLLKERQLLERLDGLKQDLSPLEQVKAQLARSAEFHSSRTLWTGVALLSVQGGALAWLTWWVYSWDVMEPVTYFLTYCTSIGVFAYYVLTKQDYVYPDAKDRQFLYYFHKGAKKERFNVQKYNELREELASVEEDLRRLRNPTQLQLPVEQIQSQP</sequence>
<dbReference type="GO" id="GO:0036444">
    <property type="term" value="P:calcium import into the mitochondrion"/>
    <property type="evidence" value="ECO:0007669"/>
    <property type="project" value="TreeGrafter"/>
</dbReference>
<dbReference type="PANTHER" id="PTHR13462">
    <property type="entry name" value="CALCIUM UNIPORTER PROTEIN, MITOCHONDRIAL"/>
    <property type="match status" value="1"/>
</dbReference>
<evidence type="ECO:0000256" key="8">
    <source>
        <dbReference type="ARBA" id="ARBA00023065"/>
    </source>
</evidence>
<accession>A0A1S3SL36</accession>
<dbReference type="PANTHER" id="PTHR13462:SF6">
    <property type="entry name" value="CALCIUM UNIPORTER REGULATORY SUBUNIT MCUB, MITOCHONDRIAL"/>
    <property type="match status" value="1"/>
</dbReference>
<evidence type="ECO:0000313" key="12">
    <source>
        <dbReference type="Proteomes" id="UP001652741"/>
    </source>
</evidence>
<protein>
    <recommendedName>
        <fullName evidence="10">Calcium uniporter regulatory subunit MCUb</fullName>
    </recommendedName>
</protein>
<dbReference type="RefSeq" id="XP_014065060.1">
    <property type="nucleotide sequence ID" value="XM_014209585.2"/>
</dbReference>
<keyword evidence="12" id="KW-1185">Reference proteome</keyword>
<dbReference type="GO" id="GO:0005262">
    <property type="term" value="F:calcium channel activity"/>
    <property type="evidence" value="ECO:0007669"/>
    <property type="project" value="UniProtKB-UniRule"/>
</dbReference>
<evidence type="ECO:0000256" key="7">
    <source>
        <dbReference type="ARBA" id="ARBA00022989"/>
    </source>
</evidence>
<dbReference type="Pfam" id="PF04678">
    <property type="entry name" value="MCU"/>
    <property type="match status" value="1"/>
</dbReference>
<dbReference type="GO" id="GO:0019855">
    <property type="term" value="F:calcium channel inhibitor activity"/>
    <property type="evidence" value="ECO:0007669"/>
    <property type="project" value="TreeGrafter"/>
</dbReference>
<evidence type="ECO:0000256" key="10">
    <source>
        <dbReference type="RuleBase" id="RU367035"/>
    </source>
</evidence>
<dbReference type="OMA" id="TINYKHG"/>
<keyword evidence="10" id="KW-0999">Mitochondrion inner membrane</keyword>
<dbReference type="OrthoDB" id="278338at2759"/>
<organism evidence="12 13">
    <name type="scientific">Salmo salar</name>
    <name type="common">Atlantic salmon</name>
    <dbReference type="NCBI Taxonomy" id="8030"/>
    <lineage>
        <taxon>Eukaryota</taxon>
        <taxon>Metazoa</taxon>
        <taxon>Chordata</taxon>
        <taxon>Craniata</taxon>
        <taxon>Vertebrata</taxon>
        <taxon>Euteleostomi</taxon>
        <taxon>Actinopterygii</taxon>
        <taxon>Neopterygii</taxon>
        <taxon>Teleostei</taxon>
        <taxon>Protacanthopterygii</taxon>
        <taxon>Salmoniformes</taxon>
        <taxon>Salmonidae</taxon>
        <taxon>Salmoninae</taxon>
        <taxon>Salmo</taxon>
    </lineage>
</organism>
<evidence type="ECO:0000256" key="2">
    <source>
        <dbReference type="ARBA" id="ARBA00005653"/>
    </source>
</evidence>
<dbReference type="Proteomes" id="UP001652741">
    <property type="component" value="Chromosome ssa08"/>
</dbReference>
<keyword evidence="9 10" id="KW-0472">Membrane</keyword>
<dbReference type="GeneID" id="106610305"/>
<dbReference type="AlphaFoldDB" id="A0A1S3SL36"/>
<keyword evidence="3 10" id="KW-0813">Transport</keyword>
<gene>
    <name evidence="13" type="primary">LOC106610305</name>
</gene>
<dbReference type="Bgee" id="ENSSSAG00000046560">
    <property type="expression patterns" value="Expressed in ovary and 24 other cell types or tissues"/>
</dbReference>
<proteinExistence type="inferred from homology"/>
<keyword evidence="4 10" id="KW-0109">Calcium transport</keyword>
<dbReference type="STRING" id="8030.ENSSSAP00000044457"/>
<evidence type="ECO:0000256" key="9">
    <source>
        <dbReference type="ARBA" id="ARBA00023136"/>
    </source>
</evidence>
<keyword evidence="10" id="KW-0496">Mitochondrion</keyword>
<keyword evidence="5 10" id="KW-0812">Transmembrane</keyword>